<dbReference type="CDD" id="cd17978">
    <property type="entry name" value="DEXHc_DHX33"/>
    <property type="match status" value="1"/>
</dbReference>
<evidence type="ECO:0000256" key="6">
    <source>
        <dbReference type="ARBA" id="ARBA00022840"/>
    </source>
</evidence>
<dbReference type="InterPro" id="IPR007502">
    <property type="entry name" value="Helicase-assoc_dom"/>
</dbReference>
<dbReference type="Pfam" id="PF07717">
    <property type="entry name" value="OB_NTP_bind"/>
    <property type="match status" value="1"/>
</dbReference>
<comment type="similarity">
    <text evidence="1">Belongs to the DEAD box helicase family. DEAH subfamily.</text>
</comment>
<dbReference type="Pfam" id="PF04408">
    <property type="entry name" value="WHD_HA2"/>
    <property type="match status" value="1"/>
</dbReference>
<organism evidence="11">
    <name type="scientific">Arcella intermedia</name>
    <dbReference type="NCBI Taxonomy" id="1963864"/>
    <lineage>
        <taxon>Eukaryota</taxon>
        <taxon>Amoebozoa</taxon>
        <taxon>Tubulinea</taxon>
        <taxon>Elardia</taxon>
        <taxon>Arcellinida</taxon>
        <taxon>Sphaerothecina</taxon>
        <taxon>Arcellidae</taxon>
        <taxon>Arcella</taxon>
    </lineage>
</organism>
<feature type="compositionally biased region" description="Basic residues" evidence="8">
    <location>
        <begin position="1"/>
        <end position="10"/>
    </location>
</feature>
<dbReference type="InterPro" id="IPR027417">
    <property type="entry name" value="P-loop_NTPase"/>
</dbReference>
<keyword evidence="3" id="KW-0547">Nucleotide-binding</keyword>
<dbReference type="InterPro" id="IPR011709">
    <property type="entry name" value="DEAD-box_helicase_OB_fold"/>
</dbReference>
<dbReference type="EMBL" id="GIBP01000897">
    <property type="protein sequence ID" value="NDV29866.1"/>
    <property type="molecule type" value="Transcribed_RNA"/>
</dbReference>
<sequence length="705" mass="79326">MEGNRNKKRTQQQGDPTTANKKRKQSQSAASASGGGEGKKRSQSMPVAGAKAKERKELMEFRKNLPIYSAKEKIKEEIANNTSLIIIGETGSGKTTQIPQFVHEAIHAPKGGIAVTQPRRIAAISVAARVAQEMDVELGQLVGYHVRFDKKLSKNTKITFLTDGMLLREAMIDPLLSAYHTVLLDEAHERSLETDILFALLVDIQKKRAQKTEKNLPPIKLIIMSATLDAELFEKYFNAKVLYVKGRQFPVKIYYTPSPERNYVDAALITTLQIHLDEPPGDILVFLTGRYEIESLDKLLQSRSKILPPNSPKLITCPLFGALNSNVQQRVFDPTPPGTRKIVIATNIAETSITVPNIKYVIDCGMVKARAYIPKLGMDILSVMAISQAQARQRAGRAGRTQPGICFRLYTENDFLQLQATFLPDILRVNLTGVILTLKAIGISNVIDFNYMERPPLDAFRRALSDLWILGALNKDGTLSEEGKKMAMFPLDPLYSKTLIQSVAHECSKEVIAIISMLSTENLLITPSADSEEDTARAQQIFSGFSSPFGDHLMLLKIFNEYSKEKKKKEWCKMHFVNAKAMKKVMDVHQQIVDYWVSLGWELVSCKSKSEDDAYEPIRKCFASAFFSRMAVCQPDGSYITQLDNKRVFVHPSSCLFQKKVDIIVYNELVMTTKQYMRDVMRVERDWFLELQPQLVRIKGGQSTT</sequence>
<dbReference type="FunFam" id="3.40.50.300:FF:000637">
    <property type="entry name" value="ATP-dependent RNA helicase DHX37/DHR1"/>
    <property type="match status" value="1"/>
</dbReference>
<feature type="domain" description="Helicase ATP-binding" evidence="9">
    <location>
        <begin position="75"/>
        <end position="246"/>
    </location>
</feature>
<keyword evidence="6" id="KW-0067">ATP-binding</keyword>
<dbReference type="PROSITE" id="PS00690">
    <property type="entry name" value="DEAH_ATP_HELICASE"/>
    <property type="match status" value="1"/>
</dbReference>
<evidence type="ECO:0000256" key="8">
    <source>
        <dbReference type="SAM" id="MobiDB-lite"/>
    </source>
</evidence>
<feature type="domain" description="Helicase C-terminal" evidence="10">
    <location>
        <begin position="268"/>
        <end position="442"/>
    </location>
</feature>
<dbReference type="SMART" id="SM00487">
    <property type="entry name" value="DEXDc"/>
    <property type="match status" value="1"/>
</dbReference>
<dbReference type="CDD" id="cd18791">
    <property type="entry name" value="SF2_C_RHA"/>
    <property type="match status" value="1"/>
</dbReference>
<dbReference type="InterPro" id="IPR001650">
    <property type="entry name" value="Helicase_C-like"/>
</dbReference>
<evidence type="ECO:0000256" key="5">
    <source>
        <dbReference type="ARBA" id="ARBA00022806"/>
    </source>
</evidence>
<dbReference type="PROSITE" id="PS51192">
    <property type="entry name" value="HELICASE_ATP_BIND_1"/>
    <property type="match status" value="1"/>
</dbReference>
<evidence type="ECO:0000259" key="10">
    <source>
        <dbReference type="PROSITE" id="PS51194"/>
    </source>
</evidence>
<evidence type="ECO:0000256" key="1">
    <source>
        <dbReference type="ARBA" id="ARBA00008792"/>
    </source>
</evidence>
<name>A0A6B2KYR9_9EUKA</name>
<dbReference type="Pfam" id="PF21010">
    <property type="entry name" value="HA2_C"/>
    <property type="match status" value="1"/>
</dbReference>
<protein>
    <recommendedName>
        <fullName evidence="2">RNA helicase</fullName>
        <ecNumber evidence="2">3.6.4.13</ecNumber>
    </recommendedName>
</protein>
<dbReference type="SMART" id="SM00847">
    <property type="entry name" value="HA2"/>
    <property type="match status" value="1"/>
</dbReference>
<dbReference type="InterPro" id="IPR011545">
    <property type="entry name" value="DEAD/DEAH_box_helicase_dom"/>
</dbReference>
<dbReference type="Pfam" id="PF00270">
    <property type="entry name" value="DEAD"/>
    <property type="match status" value="1"/>
</dbReference>
<reference evidence="11" key="1">
    <citation type="journal article" date="2020" name="J. Eukaryot. Microbiol.">
        <title>De novo Sequencing, Assembly and Annotation of the Transcriptome for the Free-Living Testate Amoeba Arcella intermedia.</title>
        <authorList>
            <person name="Ribeiro G.M."/>
            <person name="Porfirio-Sousa A.L."/>
            <person name="Maurer-Alcala X.X."/>
            <person name="Katz L.A."/>
            <person name="Lahr D.J.G."/>
        </authorList>
    </citation>
    <scope>NUCLEOTIDE SEQUENCE</scope>
</reference>
<dbReference type="SUPFAM" id="SSF52540">
    <property type="entry name" value="P-loop containing nucleoside triphosphate hydrolases"/>
    <property type="match status" value="1"/>
</dbReference>
<dbReference type="EC" id="3.6.4.13" evidence="2"/>
<evidence type="ECO:0000256" key="7">
    <source>
        <dbReference type="ARBA" id="ARBA00047984"/>
    </source>
</evidence>
<feature type="region of interest" description="Disordered" evidence="8">
    <location>
        <begin position="1"/>
        <end position="53"/>
    </location>
</feature>
<dbReference type="InterPro" id="IPR048333">
    <property type="entry name" value="HA2_WH"/>
</dbReference>
<dbReference type="Pfam" id="PF00271">
    <property type="entry name" value="Helicase_C"/>
    <property type="match status" value="1"/>
</dbReference>
<dbReference type="FunFam" id="3.40.50.300:FF:000145">
    <property type="entry name" value="probable ATP-dependent RNA helicase DHX40"/>
    <property type="match status" value="1"/>
</dbReference>
<dbReference type="PANTHER" id="PTHR18934:SF118">
    <property type="entry name" value="ATP-DEPENDENT RNA HELICASE DHX33"/>
    <property type="match status" value="1"/>
</dbReference>
<dbReference type="InterPro" id="IPR002464">
    <property type="entry name" value="DNA/RNA_helicase_DEAH_CS"/>
</dbReference>
<accession>A0A6B2KYR9</accession>
<comment type="catalytic activity">
    <reaction evidence="7">
        <text>ATP + H2O = ADP + phosphate + H(+)</text>
        <dbReference type="Rhea" id="RHEA:13065"/>
        <dbReference type="ChEBI" id="CHEBI:15377"/>
        <dbReference type="ChEBI" id="CHEBI:15378"/>
        <dbReference type="ChEBI" id="CHEBI:30616"/>
        <dbReference type="ChEBI" id="CHEBI:43474"/>
        <dbReference type="ChEBI" id="CHEBI:456216"/>
        <dbReference type="EC" id="3.6.4.13"/>
    </reaction>
</comment>
<dbReference type="GO" id="GO:0005524">
    <property type="term" value="F:ATP binding"/>
    <property type="evidence" value="ECO:0007669"/>
    <property type="project" value="UniProtKB-KW"/>
</dbReference>
<dbReference type="GO" id="GO:0003725">
    <property type="term" value="F:double-stranded RNA binding"/>
    <property type="evidence" value="ECO:0007669"/>
    <property type="project" value="TreeGrafter"/>
</dbReference>
<dbReference type="GO" id="GO:0003724">
    <property type="term" value="F:RNA helicase activity"/>
    <property type="evidence" value="ECO:0007669"/>
    <property type="project" value="UniProtKB-EC"/>
</dbReference>
<dbReference type="GO" id="GO:0005730">
    <property type="term" value="C:nucleolus"/>
    <property type="evidence" value="ECO:0007669"/>
    <property type="project" value="TreeGrafter"/>
</dbReference>
<keyword evidence="5" id="KW-0347">Helicase</keyword>
<dbReference type="GO" id="GO:0016787">
    <property type="term" value="F:hydrolase activity"/>
    <property type="evidence" value="ECO:0007669"/>
    <property type="project" value="UniProtKB-KW"/>
</dbReference>
<dbReference type="InterPro" id="IPR014001">
    <property type="entry name" value="Helicase_ATP-bd"/>
</dbReference>
<evidence type="ECO:0000256" key="4">
    <source>
        <dbReference type="ARBA" id="ARBA00022801"/>
    </source>
</evidence>
<keyword evidence="4" id="KW-0378">Hydrolase</keyword>
<dbReference type="Gene3D" id="1.20.120.1080">
    <property type="match status" value="1"/>
</dbReference>
<dbReference type="SMART" id="SM00490">
    <property type="entry name" value="HELICc"/>
    <property type="match status" value="1"/>
</dbReference>
<evidence type="ECO:0000256" key="2">
    <source>
        <dbReference type="ARBA" id="ARBA00012552"/>
    </source>
</evidence>
<evidence type="ECO:0000256" key="3">
    <source>
        <dbReference type="ARBA" id="ARBA00022741"/>
    </source>
</evidence>
<evidence type="ECO:0000259" key="9">
    <source>
        <dbReference type="PROSITE" id="PS51192"/>
    </source>
</evidence>
<dbReference type="PANTHER" id="PTHR18934">
    <property type="entry name" value="ATP-DEPENDENT RNA HELICASE"/>
    <property type="match status" value="1"/>
</dbReference>
<dbReference type="PROSITE" id="PS51194">
    <property type="entry name" value="HELICASE_CTER"/>
    <property type="match status" value="1"/>
</dbReference>
<dbReference type="GO" id="GO:0045943">
    <property type="term" value="P:positive regulation of transcription by RNA polymerase I"/>
    <property type="evidence" value="ECO:0007669"/>
    <property type="project" value="TreeGrafter"/>
</dbReference>
<proteinExistence type="inferred from homology"/>
<dbReference type="Gene3D" id="3.40.50.300">
    <property type="entry name" value="P-loop containing nucleotide triphosphate hydrolases"/>
    <property type="match status" value="2"/>
</dbReference>
<evidence type="ECO:0000313" key="11">
    <source>
        <dbReference type="EMBL" id="NDV29866.1"/>
    </source>
</evidence>
<dbReference type="AlphaFoldDB" id="A0A6B2KYR9"/>